<feature type="binding site" evidence="8">
    <location>
        <begin position="24"/>
        <end position="29"/>
    </location>
    <ligand>
        <name>ATP</name>
        <dbReference type="ChEBI" id="CHEBI:30616"/>
    </ligand>
</feature>
<comment type="function">
    <text evidence="8">Ligates lysine onto the cytidine present at position 34 of the AUA codon-specific tRNA(Ile) that contains the anticodon CAU, in an ATP-dependent manner. Cytidine is converted to lysidine, thus changing the amino acid specificity of the tRNA from methionine to isoleucine.</text>
</comment>
<dbReference type="AlphaFoldDB" id="A0A0J1HA10"/>
<dbReference type="PANTHER" id="PTHR43033:SF1">
    <property type="entry name" value="TRNA(ILE)-LYSIDINE SYNTHASE-RELATED"/>
    <property type="match status" value="1"/>
</dbReference>
<organism evidence="10 11">
    <name type="scientific">Photobacterium aquae</name>
    <dbReference type="NCBI Taxonomy" id="1195763"/>
    <lineage>
        <taxon>Bacteria</taxon>
        <taxon>Pseudomonadati</taxon>
        <taxon>Pseudomonadota</taxon>
        <taxon>Gammaproteobacteria</taxon>
        <taxon>Vibrionales</taxon>
        <taxon>Vibrionaceae</taxon>
        <taxon>Photobacterium</taxon>
    </lineage>
</organism>
<accession>A0A0J1HA10</accession>
<dbReference type="RefSeq" id="WP_047877581.1">
    <property type="nucleotide sequence ID" value="NZ_LDOT01000003.1"/>
</dbReference>
<dbReference type="InterPro" id="IPR012796">
    <property type="entry name" value="Lysidine-tRNA-synth_C"/>
</dbReference>
<evidence type="ECO:0000256" key="8">
    <source>
        <dbReference type="HAMAP-Rule" id="MF_01161"/>
    </source>
</evidence>
<dbReference type="GO" id="GO:0006400">
    <property type="term" value="P:tRNA modification"/>
    <property type="evidence" value="ECO:0007669"/>
    <property type="project" value="UniProtKB-UniRule"/>
</dbReference>
<comment type="catalytic activity">
    <reaction evidence="7 8">
        <text>cytidine(34) in tRNA(Ile2) + L-lysine + ATP = lysidine(34) in tRNA(Ile2) + AMP + diphosphate + H(+)</text>
        <dbReference type="Rhea" id="RHEA:43744"/>
        <dbReference type="Rhea" id="RHEA-COMP:10625"/>
        <dbReference type="Rhea" id="RHEA-COMP:10670"/>
        <dbReference type="ChEBI" id="CHEBI:15378"/>
        <dbReference type="ChEBI" id="CHEBI:30616"/>
        <dbReference type="ChEBI" id="CHEBI:32551"/>
        <dbReference type="ChEBI" id="CHEBI:33019"/>
        <dbReference type="ChEBI" id="CHEBI:82748"/>
        <dbReference type="ChEBI" id="CHEBI:83665"/>
        <dbReference type="ChEBI" id="CHEBI:456215"/>
        <dbReference type="EC" id="6.3.4.19"/>
    </reaction>
</comment>
<comment type="domain">
    <text evidence="8">The N-terminal region contains the highly conserved SGGXDS motif, predicted to be a P-loop motif involved in ATP binding.</text>
</comment>
<evidence type="ECO:0000313" key="10">
    <source>
        <dbReference type="EMBL" id="KLV08540.1"/>
    </source>
</evidence>
<keyword evidence="2 8" id="KW-0963">Cytoplasm</keyword>
<dbReference type="OrthoDB" id="9807403at2"/>
<evidence type="ECO:0000256" key="1">
    <source>
        <dbReference type="ARBA" id="ARBA00004496"/>
    </source>
</evidence>
<dbReference type="GO" id="GO:0032267">
    <property type="term" value="F:tRNA(Ile)-lysidine synthase activity"/>
    <property type="evidence" value="ECO:0007669"/>
    <property type="project" value="UniProtKB-EC"/>
</dbReference>
<comment type="subcellular location">
    <subcellularLocation>
        <location evidence="1 8">Cytoplasm</location>
    </subcellularLocation>
</comment>
<dbReference type="PANTHER" id="PTHR43033">
    <property type="entry name" value="TRNA(ILE)-LYSIDINE SYNTHASE-RELATED"/>
    <property type="match status" value="1"/>
</dbReference>
<keyword evidence="11" id="KW-1185">Reference proteome</keyword>
<dbReference type="Gene3D" id="3.40.50.620">
    <property type="entry name" value="HUPs"/>
    <property type="match status" value="1"/>
</dbReference>
<dbReference type="NCBIfam" id="TIGR02432">
    <property type="entry name" value="lysidine_TilS_N"/>
    <property type="match status" value="1"/>
</dbReference>
<evidence type="ECO:0000256" key="6">
    <source>
        <dbReference type="ARBA" id="ARBA00022840"/>
    </source>
</evidence>
<dbReference type="Pfam" id="PF11734">
    <property type="entry name" value="TilS_C"/>
    <property type="match status" value="1"/>
</dbReference>
<keyword evidence="6 8" id="KW-0067">ATP-binding</keyword>
<feature type="domain" description="Lysidine-tRNA(Ile) synthetase C-terminal" evidence="9">
    <location>
        <begin position="368"/>
        <end position="437"/>
    </location>
</feature>
<dbReference type="CDD" id="cd01992">
    <property type="entry name" value="TilS_N"/>
    <property type="match status" value="1"/>
</dbReference>
<comment type="similarity">
    <text evidence="8">Belongs to the tRNA(Ile)-lysidine synthase family.</text>
</comment>
<dbReference type="InterPro" id="IPR011063">
    <property type="entry name" value="TilS/TtcA_N"/>
</dbReference>
<dbReference type="GO" id="GO:0005737">
    <property type="term" value="C:cytoplasm"/>
    <property type="evidence" value="ECO:0007669"/>
    <property type="project" value="UniProtKB-SubCell"/>
</dbReference>
<dbReference type="InterPro" id="IPR014729">
    <property type="entry name" value="Rossmann-like_a/b/a_fold"/>
</dbReference>
<protein>
    <recommendedName>
        <fullName evidence="8">tRNA(Ile)-lysidine synthase</fullName>
        <ecNumber evidence="8">6.3.4.19</ecNumber>
    </recommendedName>
    <alternativeName>
        <fullName evidence="8">tRNA(Ile)-2-lysyl-cytidine synthase</fullName>
    </alternativeName>
    <alternativeName>
        <fullName evidence="8">tRNA(Ile)-lysidine synthetase</fullName>
    </alternativeName>
</protein>
<sequence>MLLDVLNEALARFPIGQRYVLALSGGLDSRVLLDLMRRFLLQNSGSCVAVYVHHGLSSNADHWAEQCRTWSEEAGIPCVVEHVQVAVGAGVSIEQSARDARYQALAKHICAGEVLLTAQHADDQLETFILAMKRGSGPAGLSAMPAYTPFAKGTHCRPLLGIPRSVIESYGCTYGLSWVEDESNRDERYDRNFLRHRITPLLTERWPGIRKAVARSAQLCGEQEALLQELLADRLALAMRPDRGLEIAELGSERQGKALIRQWLSVLGAQMPSQAQLEQIWHSVVTAREDANPQLCWASLSVRRFQNALYLVEQWPSLAGCVLEWPGGERCDLPSGLGELAWTSIGEIANPQARWSARIRRPRSDEKVTIRFEPAGLDMWPAGRAGRRKLKKLFQEAGVPSWNRRRMPLVFYGDQLVAVAGLGVNRDYVDGECELVWYLPSKKCNQWQKKSQ</sequence>
<evidence type="ECO:0000256" key="5">
    <source>
        <dbReference type="ARBA" id="ARBA00022741"/>
    </source>
</evidence>
<comment type="caution">
    <text evidence="10">The sequence shown here is derived from an EMBL/GenBank/DDBJ whole genome shotgun (WGS) entry which is preliminary data.</text>
</comment>
<keyword evidence="5 8" id="KW-0547">Nucleotide-binding</keyword>
<reference evidence="10 11" key="1">
    <citation type="submission" date="2015-05" db="EMBL/GenBank/DDBJ databases">
        <title>Photobacterium galathea sp. nov.</title>
        <authorList>
            <person name="Machado H."/>
            <person name="Gram L."/>
        </authorList>
    </citation>
    <scope>NUCLEOTIDE SEQUENCE [LARGE SCALE GENOMIC DNA]</scope>
    <source>
        <strain evidence="10 11">CGMCC 1.12159</strain>
    </source>
</reference>
<evidence type="ECO:0000313" key="11">
    <source>
        <dbReference type="Proteomes" id="UP000036097"/>
    </source>
</evidence>
<keyword evidence="3 8" id="KW-0436">Ligase</keyword>
<name>A0A0J1HA10_9GAMM</name>
<gene>
    <name evidence="8" type="primary">tilS</name>
    <name evidence="10" type="ORF">ABT56_03885</name>
</gene>
<dbReference type="EC" id="6.3.4.19" evidence="8"/>
<dbReference type="EMBL" id="LDOT01000003">
    <property type="protein sequence ID" value="KLV08540.1"/>
    <property type="molecule type" value="Genomic_DNA"/>
</dbReference>
<dbReference type="GO" id="GO:0005524">
    <property type="term" value="F:ATP binding"/>
    <property type="evidence" value="ECO:0007669"/>
    <property type="project" value="UniProtKB-UniRule"/>
</dbReference>
<dbReference type="InterPro" id="IPR012795">
    <property type="entry name" value="tRNA_Ile_lys_synt_N"/>
</dbReference>
<dbReference type="Pfam" id="PF09179">
    <property type="entry name" value="TilS"/>
    <property type="match status" value="1"/>
</dbReference>
<dbReference type="Proteomes" id="UP000036097">
    <property type="component" value="Unassembled WGS sequence"/>
</dbReference>
<evidence type="ECO:0000256" key="4">
    <source>
        <dbReference type="ARBA" id="ARBA00022694"/>
    </source>
</evidence>
<dbReference type="SUPFAM" id="SSF82829">
    <property type="entry name" value="MesJ substrate recognition domain-like"/>
    <property type="match status" value="1"/>
</dbReference>
<evidence type="ECO:0000256" key="3">
    <source>
        <dbReference type="ARBA" id="ARBA00022598"/>
    </source>
</evidence>
<dbReference type="InterPro" id="IPR015262">
    <property type="entry name" value="tRNA_Ile_lys_synt_subst-bd"/>
</dbReference>
<proteinExistence type="inferred from homology"/>
<dbReference type="Gene3D" id="1.20.59.20">
    <property type="match status" value="1"/>
</dbReference>
<dbReference type="STRING" id="1195763.ABT56_03885"/>
<dbReference type="SUPFAM" id="SSF52402">
    <property type="entry name" value="Adenine nucleotide alpha hydrolases-like"/>
    <property type="match status" value="1"/>
</dbReference>
<evidence type="ECO:0000256" key="7">
    <source>
        <dbReference type="ARBA" id="ARBA00048539"/>
    </source>
</evidence>
<dbReference type="PATRIC" id="fig|1195763.3.peg.830"/>
<evidence type="ECO:0000259" key="9">
    <source>
        <dbReference type="SMART" id="SM00977"/>
    </source>
</evidence>
<dbReference type="Pfam" id="PF01171">
    <property type="entry name" value="ATP_bind_3"/>
    <property type="match status" value="1"/>
</dbReference>
<dbReference type="NCBIfam" id="TIGR02433">
    <property type="entry name" value="lysidine_TilS_C"/>
    <property type="match status" value="1"/>
</dbReference>
<dbReference type="SUPFAM" id="SSF56037">
    <property type="entry name" value="PheT/TilS domain"/>
    <property type="match status" value="1"/>
</dbReference>
<dbReference type="HAMAP" id="MF_01161">
    <property type="entry name" value="tRNA_Ile_lys_synt"/>
    <property type="match status" value="1"/>
</dbReference>
<keyword evidence="4 8" id="KW-0819">tRNA processing</keyword>
<dbReference type="SMART" id="SM00977">
    <property type="entry name" value="TilS_C"/>
    <property type="match status" value="1"/>
</dbReference>
<dbReference type="InterPro" id="IPR012094">
    <property type="entry name" value="tRNA_Ile_lys_synt"/>
</dbReference>
<evidence type="ECO:0000256" key="2">
    <source>
        <dbReference type="ARBA" id="ARBA00022490"/>
    </source>
</evidence>